<dbReference type="Gene3D" id="3.40.50.300">
    <property type="entry name" value="P-loop containing nucleotide triphosphate hydrolases"/>
    <property type="match status" value="1"/>
</dbReference>
<dbReference type="PROSITE" id="PS00674">
    <property type="entry name" value="AAA"/>
    <property type="match status" value="1"/>
</dbReference>
<feature type="transmembrane region" description="Helical" evidence="19">
    <location>
        <begin position="173"/>
        <end position="194"/>
    </location>
</feature>
<evidence type="ECO:0000256" key="6">
    <source>
        <dbReference type="ARBA" id="ARBA00022670"/>
    </source>
</evidence>
<evidence type="ECO:0000256" key="11">
    <source>
        <dbReference type="ARBA" id="ARBA00022833"/>
    </source>
</evidence>
<keyword evidence="6" id="KW-0645">Protease</keyword>
<proteinExistence type="inferred from homology"/>
<dbReference type="InterPro" id="IPR000642">
    <property type="entry name" value="Peptidase_M41"/>
</dbReference>
<dbReference type="FunFam" id="1.20.58.760:FF:000001">
    <property type="entry name" value="ATP-dependent zinc metalloprotease FtsH"/>
    <property type="match status" value="1"/>
</dbReference>
<keyword evidence="8" id="KW-0479">Metal-binding</keyword>
<dbReference type="NCBIfam" id="TIGR01241">
    <property type="entry name" value="FtsH_fam"/>
    <property type="match status" value="1"/>
</dbReference>
<evidence type="ECO:0000256" key="5">
    <source>
        <dbReference type="ARBA" id="ARBA00022640"/>
    </source>
</evidence>
<keyword evidence="7 19" id="KW-0812">Transmembrane</keyword>
<evidence type="ECO:0000313" key="21">
    <source>
        <dbReference type="EMBL" id="SPC83148.1"/>
    </source>
</evidence>
<organism evidence="21">
    <name type="scientific">Fagus sylvatica</name>
    <name type="common">Beechnut</name>
    <dbReference type="NCBI Taxonomy" id="28930"/>
    <lineage>
        <taxon>Eukaryota</taxon>
        <taxon>Viridiplantae</taxon>
        <taxon>Streptophyta</taxon>
        <taxon>Embryophyta</taxon>
        <taxon>Tracheophyta</taxon>
        <taxon>Spermatophyta</taxon>
        <taxon>Magnoliopsida</taxon>
        <taxon>eudicotyledons</taxon>
        <taxon>Gunneridae</taxon>
        <taxon>Pentapetalae</taxon>
        <taxon>rosids</taxon>
        <taxon>fabids</taxon>
        <taxon>Fagales</taxon>
        <taxon>Fagaceae</taxon>
        <taxon>Fagus</taxon>
    </lineage>
</organism>
<evidence type="ECO:0000256" key="3">
    <source>
        <dbReference type="ARBA" id="ARBA00010550"/>
    </source>
</evidence>
<evidence type="ECO:0000256" key="14">
    <source>
        <dbReference type="ARBA" id="ARBA00022989"/>
    </source>
</evidence>
<dbReference type="GO" id="GO:0005524">
    <property type="term" value="F:ATP binding"/>
    <property type="evidence" value="ECO:0007669"/>
    <property type="project" value="UniProtKB-KW"/>
</dbReference>
<feature type="domain" description="AAA+ ATPase" evidence="20">
    <location>
        <begin position="264"/>
        <end position="403"/>
    </location>
</feature>
<dbReference type="InterPro" id="IPR003593">
    <property type="entry name" value="AAA+_ATPase"/>
</dbReference>
<dbReference type="FunFam" id="3.30.720.210:FF:000002">
    <property type="entry name" value="ATP-dependent zinc metalloprotease FTSH chloroplastic"/>
    <property type="match status" value="1"/>
</dbReference>
<keyword evidence="14 19" id="KW-1133">Transmembrane helix</keyword>
<dbReference type="EMBL" id="OIVN01000625">
    <property type="protein sequence ID" value="SPC83148.1"/>
    <property type="molecule type" value="Genomic_DNA"/>
</dbReference>
<evidence type="ECO:0000256" key="15">
    <source>
        <dbReference type="ARBA" id="ARBA00023049"/>
    </source>
</evidence>
<dbReference type="GO" id="GO:0004176">
    <property type="term" value="F:ATP-dependent peptidase activity"/>
    <property type="evidence" value="ECO:0007669"/>
    <property type="project" value="InterPro"/>
</dbReference>
<evidence type="ECO:0000256" key="2">
    <source>
        <dbReference type="ARBA" id="ARBA00010044"/>
    </source>
</evidence>
<sequence>MAASSACLVGHGLSTQSAKPSLSKDLYGRPLLPSSSLPSSVKAAKAVFARASLDQRHHEGRRDFLKLFLGNVGAGVPALLGSGNAKADDQGVSSSRMSYSRFLEYLDKDRVKKVDLYENGTIAIVEAVSPELGNRVQRVRVQLPGLSQELLQKFREKNIDFAAHNAQEDSGSLLFNLIGNLAFPLILIGGLFLLSRRSSGGMGGPGGPGFPLSFGQSKAKFQMEPNTGVTFDDVAGVDEAKQDFMEVVEFLKKPERFTAVGARIPKGVLLIGPPGTGKTLLAKAIAGEAGVPFFSISGSEFVEMFVGVGASRVRDLFKKAKENAPCIVFVDEIDAVGRQRGTGIGGGNDEREQTLNQLLTEMDGFEGNTGIIVVAATNRADILDSALLRPGRFDRQVSVDVPDIRGRTEILKVHGSNKKFDSDVSLEVIAMRTPGFSGADLANLLNEAAILAGRRGKTAISSKEIDDSIDRIVAGMEGTVMTDGKSKSLVAYHEVGHAICGTLTPGHDPVQKVTLVPRGQARGLTWFIPTDDPTLISKQQLFARIVGGLGGRAAEEVIFGEPEVTTGAAGDLQQITGLAKQMVTTFGMSEIGPWSLMDSSAQSADVFMRMMARNSMSEKLAEDIDDAIKRISDRGYEIALRHIKNNREAIDKIVEVLLEKETMKVQVLCPSSLTSTTEKRRSSTAFQLFKTMARLDVGLGDDDKDNYLDPNLNNSLQINSFI</sequence>
<dbReference type="GO" id="GO:0016887">
    <property type="term" value="F:ATP hydrolysis activity"/>
    <property type="evidence" value="ECO:0007669"/>
    <property type="project" value="InterPro"/>
</dbReference>
<dbReference type="InterPro" id="IPR003960">
    <property type="entry name" value="ATPase_AAA_CS"/>
</dbReference>
<comment type="similarity">
    <text evidence="2">In the C-terminal section; belongs to the peptidase M41 family.</text>
</comment>
<dbReference type="InterPro" id="IPR005936">
    <property type="entry name" value="FtsH"/>
</dbReference>
<dbReference type="Pfam" id="PF06480">
    <property type="entry name" value="FtsH_ext"/>
    <property type="match status" value="1"/>
</dbReference>
<gene>
    <name evidence="21" type="ORF">FSB_LOCUS11030</name>
</gene>
<evidence type="ECO:0000256" key="12">
    <source>
        <dbReference type="ARBA" id="ARBA00022840"/>
    </source>
</evidence>
<dbReference type="InterPro" id="IPR027417">
    <property type="entry name" value="P-loop_NTPase"/>
</dbReference>
<evidence type="ECO:0000256" key="7">
    <source>
        <dbReference type="ARBA" id="ARBA00022692"/>
    </source>
</evidence>
<evidence type="ECO:0000256" key="16">
    <source>
        <dbReference type="ARBA" id="ARBA00023078"/>
    </source>
</evidence>
<dbReference type="GO" id="GO:0009535">
    <property type="term" value="C:chloroplast thylakoid membrane"/>
    <property type="evidence" value="ECO:0007669"/>
    <property type="project" value="UniProtKB-SubCell"/>
</dbReference>
<evidence type="ECO:0000256" key="18">
    <source>
        <dbReference type="ARBA" id="ARBA00060455"/>
    </source>
</evidence>
<evidence type="ECO:0000256" key="9">
    <source>
        <dbReference type="ARBA" id="ARBA00022741"/>
    </source>
</evidence>
<dbReference type="AlphaFoldDB" id="A0A2N9F7M7"/>
<comment type="similarity">
    <text evidence="3">In the N-terminal section; belongs to the AAA ATPase family.</text>
</comment>
<keyword evidence="15" id="KW-0482">Metalloprotease</keyword>
<dbReference type="GO" id="GO:0004222">
    <property type="term" value="F:metalloendopeptidase activity"/>
    <property type="evidence" value="ECO:0007669"/>
    <property type="project" value="InterPro"/>
</dbReference>
<evidence type="ECO:0000256" key="17">
    <source>
        <dbReference type="ARBA" id="ARBA00023136"/>
    </source>
</evidence>
<dbReference type="FunFam" id="1.10.8.60:FF:000001">
    <property type="entry name" value="ATP-dependent zinc metalloprotease FtsH"/>
    <property type="match status" value="1"/>
</dbReference>
<dbReference type="CDD" id="cd19501">
    <property type="entry name" value="RecA-like_FtsH"/>
    <property type="match status" value="1"/>
</dbReference>
<keyword evidence="4" id="KW-0150">Chloroplast</keyword>
<evidence type="ECO:0000256" key="10">
    <source>
        <dbReference type="ARBA" id="ARBA00022801"/>
    </source>
</evidence>
<dbReference type="InterPro" id="IPR003959">
    <property type="entry name" value="ATPase_AAA_core"/>
</dbReference>
<evidence type="ECO:0000256" key="1">
    <source>
        <dbReference type="ARBA" id="ARBA00001947"/>
    </source>
</evidence>
<keyword evidence="17 19" id="KW-0472">Membrane</keyword>
<keyword evidence="10" id="KW-0378">Hydrolase</keyword>
<dbReference type="FunFam" id="3.40.50.300:FF:000001">
    <property type="entry name" value="ATP-dependent zinc metalloprotease FtsH"/>
    <property type="match status" value="1"/>
</dbReference>
<accession>A0A2N9F7M7</accession>
<evidence type="ECO:0000256" key="13">
    <source>
        <dbReference type="ARBA" id="ARBA00022946"/>
    </source>
</evidence>
<dbReference type="Gene3D" id="3.30.720.210">
    <property type="match status" value="1"/>
</dbReference>
<dbReference type="PANTHER" id="PTHR23076">
    <property type="entry name" value="METALLOPROTEASE M41 FTSH"/>
    <property type="match status" value="1"/>
</dbReference>
<dbReference type="SMART" id="SM00382">
    <property type="entry name" value="AAA"/>
    <property type="match status" value="1"/>
</dbReference>
<dbReference type="InterPro" id="IPR037219">
    <property type="entry name" value="Peptidase_M41-like"/>
</dbReference>
<dbReference type="Pfam" id="PF17862">
    <property type="entry name" value="AAA_lid_3"/>
    <property type="match status" value="1"/>
</dbReference>
<name>A0A2N9F7M7_FAGSY</name>
<protein>
    <recommendedName>
        <fullName evidence="20">AAA+ ATPase domain-containing protein</fullName>
    </recommendedName>
</protein>
<dbReference type="Pfam" id="PF00004">
    <property type="entry name" value="AAA"/>
    <property type="match status" value="1"/>
</dbReference>
<comment type="subcellular location">
    <subcellularLocation>
        <location evidence="18">Plastid</location>
        <location evidence="18">Chloroplast thylakoid membrane</location>
        <topology evidence="18">Single-pass membrane protein</topology>
        <orientation evidence="18">Stromal side</orientation>
    </subcellularLocation>
</comment>
<dbReference type="InterPro" id="IPR011546">
    <property type="entry name" value="Pept_M41_FtsH_extracell"/>
</dbReference>
<dbReference type="GO" id="GO:0006508">
    <property type="term" value="P:proteolysis"/>
    <property type="evidence" value="ECO:0007669"/>
    <property type="project" value="UniProtKB-KW"/>
</dbReference>
<comment type="cofactor">
    <cofactor evidence="1">
        <name>Zn(2+)</name>
        <dbReference type="ChEBI" id="CHEBI:29105"/>
    </cofactor>
</comment>
<evidence type="ECO:0000256" key="8">
    <source>
        <dbReference type="ARBA" id="ARBA00022723"/>
    </source>
</evidence>
<keyword evidence="9" id="KW-0547">Nucleotide-binding</keyword>
<reference evidence="21" key="1">
    <citation type="submission" date="2018-02" db="EMBL/GenBank/DDBJ databases">
        <authorList>
            <person name="Cohen D.B."/>
            <person name="Kent A.D."/>
        </authorList>
    </citation>
    <scope>NUCLEOTIDE SEQUENCE</scope>
</reference>
<dbReference type="HAMAP" id="MF_01458">
    <property type="entry name" value="FtsH"/>
    <property type="match status" value="1"/>
</dbReference>
<dbReference type="GO" id="GO:0008270">
    <property type="term" value="F:zinc ion binding"/>
    <property type="evidence" value="ECO:0007669"/>
    <property type="project" value="InterPro"/>
</dbReference>
<keyword evidence="11" id="KW-0862">Zinc</keyword>
<dbReference type="Gene3D" id="1.10.8.60">
    <property type="match status" value="1"/>
</dbReference>
<evidence type="ECO:0000256" key="4">
    <source>
        <dbReference type="ARBA" id="ARBA00022528"/>
    </source>
</evidence>
<dbReference type="SUPFAM" id="SSF140990">
    <property type="entry name" value="FtsH protease domain-like"/>
    <property type="match status" value="1"/>
</dbReference>
<dbReference type="SUPFAM" id="SSF52540">
    <property type="entry name" value="P-loop containing nucleoside triphosphate hydrolases"/>
    <property type="match status" value="1"/>
</dbReference>
<keyword evidence="13" id="KW-0809">Transit peptide</keyword>
<dbReference type="Gene3D" id="1.20.58.760">
    <property type="entry name" value="Peptidase M41"/>
    <property type="match status" value="1"/>
</dbReference>
<dbReference type="InterPro" id="IPR041569">
    <property type="entry name" value="AAA_lid_3"/>
</dbReference>
<keyword evidence="16" id="KW-0793">Thylakoid</keyword>
<keyword evidence="12" id="KW-0067">ATP-binding</keyword>
<dbReference type="GO" id="GO:0010304">
    <property type="term" value="P:PSII associated light-harvesting complex II catabolic process"/>
    <property type="evidence" value="ECO:0007669"/>
    <property type="project" value="UniProtKB-ARBA"/>
</dbReference>
<keyword evidence="5" id="KW-0934">Plastid</keyword>
<dbReference type="PANTHER" id="PTHR23076:SF139">
    <property type="entry name" value="ATP-DEPENDENT ZINC METALLOPROTEASE FTSH 2, CHLOROPLASTIC"/>
    <property type="match status" value="1"/>
</dbReference>
<evidence type="ECO:0000259" key="20">
    <source>
        <dbReference type="SMART" id="SM00382"/>
    </source>
</evidence>
<evidence type="ECO:0000256" key="19">
    <source>
        <dbReference type="SAM" id="Phobius"/>
    </source>
</evidence>
<dbReference type="Pfam" id="PF01434">
    <property type="entry name" value="Peptidase_M41"/>
    <property type="match status" value="1"/>
</dbReference>